<protein>
    <submittedName>
        <fullName evidence="2">Helix-turn-helix domain-containing protein</fullName>
    </submittedName>
</protein>
<dbReference type="Proteomes" id="UP000199118">
    <property type="component" value="Unassembled WGS sequence"/>
</dbReference>
<feature type="region of interest" description="Disordered" evidence="1">
    <location>
        <begin position="114"/>
        <end position="146"/>
    </location>
</feature>
<name>A0A1H3DTT0_9RHOB</name>
<dbReference type="Pfam" id="PF13730">
    <property type="entry name" value="HTH_36"/>
    <property type="match status" value="1"/>
</dbReference>
<dbReference type="InterPro" id="IPR036388">
    <property type="entry name" value="WH-like_DNA-bd_sf"/>
</dbReference>
<proteinExistence type="predicted"/>
<dbReference type="STRING" id="356660.SAMN05444336_108135"/>
<dbReference type="AlphaFoldDB" id="A0A1H3DTT0"/>
<keyword evidence="3" id="KW-1185">Reference proteome</keyword>
<accession>A0A1H3DTT0</accession>
<evidence type="ECO:0000313" key="2">
    <source>
        <dbReference type="EMBL" id="SDX69518.1"/>
    </source>
</evidence>
<dbReference type="Gene3D" id="1.10.10.10">
    <property type="entry name" value="Winged helix-like DNA-binding domain superfamily/Winged helix DNA-binding domain"/>
    <property type="match status" value="1"/>
</dbReference>
<reference evidence="2 3" key="1">
    <citation type="submission" date="2016-10" db="EMBL/GenBank/DDBJ databases">
        <authorList>
            <person name="de Groot N.N."/>
        </authorList>
    </citation>
    <scope>NUCLEOTIDE SEQUENCE [LARGE SCALE GENOMIC DNA]</scope>
    <source>
        <strain evidence="2 3">DSM 17890</strain>
    </source>
</reference>
<evidence type="ECO:0000313" key="3">
    <source>
        <dbReference type="Proteomes" id="UP000199118"/>
    </source>
</evidence>
<sequence length="282" mass="30293">MNVRISEAVWTLVRPRVSGGELLVLLALADMAGGDGWCWPSMATLAVRARLSERQARTHVRGLEKKGLIECPSTKGGKSVSNRYRLTIGGTETRKPTSKNYGRSNLGTRKITTEYGLAPKAEVSDAKGGNPLPRNRKEPSRGEGGNYHDVVHHHHQCSRAQGELVGDGSAGAREAGVDPTAIYYQIRDAAGVPNETDPARQASLGMAFASFHLATRLMSWRSLGLSDDVIVECIALVTASRRGKPPASPSYFNEPLRRLAGEREAAATPLAPIAPRAGFTSD</sequence>
<dbReference type="RefSeq" id="WP_176954808.1">
    <property type="nucleotide sequence ID" value="NZ_FNMZ01000008.1"/>
</dbReference>
<gene>
    <name evidence="2" type="ORF">SAMN05444336_108135</name>
</gene>
<evidence type="ECO:0000256" key="1">
    <source>
        <dbReference type="SAM" id="MobiDB-lite"/>
    </source>
</evidence>
<dbReference type="EMBL" id="FNMZ01000008">
    <property type="protein sequence ID" value="SDX69518.1"/>
    <property type="molecule type" value="Genomic_DNA"/>
</dbReference>
<organism evidence="2 3">
    <name type="scientific">Albimonas donghaensis</name>
    <dbReference type="NCBI Taxonomy" id="356660"/>
    <lineage>
        <taxon>Bacteria</taxon>
        <taxon>Pseudomonadati</taxon>
        <taxon>Pseudomonadota</taxon>
        <taxon>Alphaproteobacteria</taxon>
        <taxon>Rhodobacterales</taxon>
        <taxon>Paracoccaceae</taxon>
        <taxon>Albimonas</taxon>
    </lineage>
</organism>